<reference evidence="1" key="2">
    <citation type="submission" date="2017-06" db="EMBL/GenBank/DDBJ databases">
        <title>WGS assembly of Brachypodium distachyon.</title>
        <authorList>
            <consortium name="The International Brachypodium Initiative"/>
            <person name="Lucas S."/>
            <person name="Harmon-Smith M."/>
            <person name="Lail K."/>
            <person name="Tice H."/>
            <person name="Grimwood J."/>
            <person name="Bruce D."/>
            <person name="Barry K."/>
            <person name="Shu S."/>
            <person name="Lindquist E."/>
            <person name="Wang M."/>
            <person name="Pitluck S."/>
            <person name="Vogel J.P."/>
            <person name="Garvin D.F."/>
            <person name="Mockler T.C."/>
            <person name="Schmutz J."/>
            <person name="Rokhsar D."/>
            <person name="Bevan M.W."/>
        </authorList>
    </citation>
    <scope>NUCLEOTIDE SEQUENCE</scope>
    <source>
        <strain evidence="1">Bd21</strain>
    </source>
</reference>
<protein>
    <recommendedName>
        <fullName evidence="4">Reverse transcriptase zinc-binding domain-containing protein</fullName>
    </recommendedName>
</protein>
<organism evidence="1">
    <name type="scientific">Brachypodium distachyon</name>
    <name type="common">Purple false brome</name>
    <name type="synonym">Trachynia distachya</name>
    <dbReference type="NCBI Taxonomy" id="15368"/>
    <lineage>
        <taxon>Eukaryota</taxon>
        <taxon>Viridiplantae</taxon>
        <taxon>Streptophyta</taxon>
        <taxon>Embryophyta</taxon>
        <taxon>Tracheophyta</taxon>
        <taxon>Spermatophyta</taxon>
        <taxon>Magnoliopsida</taxon>
        <taxon>Liliopsida</taxon>
        <taxon>Poales</taxon>
        <taxon>Poaceae</taxon>
        <taxon>BOP clade</taxon>
        <taxon>Pooideae</taxon>
        <taxon>Stipodae</taxon>
        <taxon>Brachypodieae</taxon>
        <taxon>Brachypodium</taxon>
    </lineage>
</organism>
<evidence type="ECO:0000313" key="1">
    <source>
        <dbReference type="EMBL" id="PNT62021.1"/>
    </source>
</evidence>
<dbReference type="EnsemblPlants" id="PNT62021">
    <property type="protein sequence ID" value="PNT62021"/>
    <property type="gene ID" value="BRADI_5g24223v3"/>
</dbReference>
<dbReference type="AlphaFoldDB" id="A0A2K2CJ16"/>
<evidence type="ECO:0000313" key="2">
    <source>
        <dbReference type="EnsemblPlants" id="PNT62021"/>
    </source>
</evidence>
<accession>A0A2K2CJ16</accession>
<keyword evidence="3" id="KW-1185">Reference proteome</keyword>
<name>A0A2K2CJ16_BRADI</name>
<reference evidence="1 2" key="1">
    <citation type="journal article" date="2010" name="Nature">
        <title>Genome sequencing and analysis of the model grass Brachypodium distachyon.</title>
        <authorList>
            <consortium name="International Brachypodium Initiative"/>
        </authorList>
    </citation>
    <scope>NUCLEOTIDE SEQUENCE [LARGE SCALE GENOMIC DNA]</scope>
    <source>
        <strain evidence="1 2">Bd21</strain>
    </source>
</reference>
<sequence>MKKGIDCDKWCSHCPTIAENGVHLFIDCSFARQVWNLVGSRFLLPPLSPPNWNDSTSVISWWTDRMEAISIGRTKAEIKGATSFFLLTLWDWCPPVWR</sequence>
<dbReference type="InParanoid" id="A0A2K2CJ16"/>
<dbReference type="Gramene" id="PNT62021">
    <property type="protein sequence ID" value="PNT62021"/>
    <property type="gene ID" value="BRADI_5g24223v3"/>
</dbReference>
<gene>
    <name evidence="1" type="ORF">BRADI_5g24223v3</name>
</gene>
<reference evidence="2" key="3">
    <citation type="submission" date="2018-08" db="UniProtKB">
        <authorList>
            <consortium name="EnsemblPlants"/>
        </authorList>
    </citation>
    <scope>IDENTIFICATION</scope>
    <source>
        <strain evidence="2">cv. Bd21</strain>
    </source>
</reference>
<dbReference type="EMBL" id="CM000884">
    <property type="protein sequence ID" value="PNT62021.1"/>
    <property type="molecule type" value="Genomic_DNA"/>
</dbReference>
<evidence type="ECO:0008006" key="4">
    <source>
        <dbReference type="Google" id="ProtNLM"/>
    </source>
</evidence>
<dbReference type="OrthoDB" id="684339at2759"/>
<evidence type="ECO:0000313" key="3">
    <source>
        <dbReference type="Proteomes" id="UP000008810"/>
    </source>
</evidence>
<dbReference type="Proteomes" id="UP000008810">
    <property type="component" value="Chromosome 5"/>
</dbReference>
<proteinExistence type="predicted"/>